<accession>A0A5C3MVG1</accession>
<name>A0A5C3MVG1_9AGAM</name>
<dbReference type="AlphaFoldDB" id="A0A5C3MVG1"/>
<sequence>MSLPIPTHIPFDHVVLPLSPPAREALLPGSGPVAHAAFIRDGCVRVREVSEPLIQLLVDHCNPLTCNSCEAANQIFPANPVAGNFQILRRRGRAVMDGVPRPSAYIGIIGMCPFCIGAATYVPSARLFKVPNISYRIRLVNEGHEADRYVLATFSISTDGCPGHRLSLKVRVIFPFCQRAHGPEIGQYDFKIYRAPAWPYRISSSRNRSPSIR</sequence>
<keyword evidence="2" id="KW-1185">Reference proteome</keyword>
<protein>
    <submittedName>
        <fullName evidence="1">Uncharacterized protein</fullName>
    </submittedName>
</protein>
<reference evidence="1 2" key="1">
    <citation type="journal article" date="2019" name="Nat. Ecol. Evol.">
        <title>Megaphylogeny resolves global patterns of mushroom evolution.</title>
        <authorList>
            <person name="Varga T."/>
            <person name="Krizsan K."/>
            <person name="Foldi C."/>
            <person name="Dima B."/>
            <person name="Sanchez-Garcia M."/>
            <person name="Sanchez-Ramirez S."/>
            <person name="Szollosi G.J."/>
            <person name="Szarkandi J.G."/>
            <person name="Papp V."/>
            <person name="Albert L."/>
            <person name="Andreopoulos W."/>
            <person name="Angelini C."/>
            <person name="Antonin V."/>
            <person name="Barry K.W."/>
            <person name="Bougher N.L."/>
            <person name="Buchanan P."/>
            <person name="Buyck B."/>
            <person name="Bense V."/>
            <person name="Catcheside P."/>
            <person name="Chovatia M."/>
            <person name="Cooper J."/>
            <person name="Damon W."/>
            <person name="Desjardin D."/>
            <person name="Finy P."/>
            <person name="Geml J."/>
            <person name="Haridas S."/>
            <person name="Hughes K."/>
            <person name="Justo A."/>
            <person name="Karasinski D."/>
            <person name="Kautmanova I."/>
            <person name="Kiss B."/>
            <person name="Kocsube S."/>
            <person name="Kotiranta H."/>
            <person name="LaButti K.M."/>
            <person name="Lechner B.E."/>
            <person name="Liimatainen K."/>
            <person name="Lipzen A."/>
            <person name="Lukacs Z."/>
            <person name="Mihaltcheva S."/>
            <person name="Morgado L.N."/>
            <person name="Niskanen T."/>
            <person name="Noordeloos M.E."/>
            <person name="Ohm R.A."/>
            <person name="Ortiz-Santana B."/>
            <person name="Ovrebo C."/>
            <person name="Racz N."/>
            <person name="Riley R."/>
            <person name="Savchenko A."/>
            <person name="Shiryaev A."/>
            <person name="Soop K."/>
            <person name="Spirin V."/>
            <person name="Szebenyi C."/>
            <person name="Tomsovsky M."/>
            <person name="Tulloss R.E."/>
            <person name="Uehling J."/>
            <person name="Grigoriev I.V."/>
            <person name="Vagvolgyi C."/>
            <person name="Papp T."/>
            <person name="Martin F.M."/>
            <person name="Miettinen O."/>
            <person name="Hibbett D.S."/>
            <person name="Nagy L.G."/>
        </authorList>
    </citation>
    <scope>NUCLEOTIDE SEQUENCE [LARGE SCALE GENOMIC DNA]</scope>
    <source>
        <strain evidence="1 2">OMC1185</strain>
    </source>
</reference>
<proteinExistence type="predicted"/>
<evidence type="ECO:0000313" key="1">
    <source>
        <dbReference type="EMBL" id="TFK49334.1"/>
    </source>
</evidence>
<gene>
    <name evidence="1" type="ORF">OE88DRAFT_1662847</name>
</gene>
<dbReference type="EMBL" id="ML213516">
    <property type="protein sequence ID" value="TFK49334.1"/>
    <property type="molecule type" value="Genomic_DNA"/>
</dbReference>
<organism evidence="1 2">
    <name type="scientific">Heliocybe sulcata</name>
    <dbReference type="NCBI Taxonomy" id="5364"/>
    <lineage>
        <taxon>Eukaryota</taxon>
        <taxon>Fungi</taxon>
        <taxon>Dikarya</taxon>
        <taxon>Basidiomycota</taxon>
        <taxon>Agaricomycotina</taxon>
        <taxon>Agaricomycetes</taxon>
        <taxon>Gloeophyllales</taxon>
        <taxon>Gloeophyllaceae</taxon>
        <taxon>Heliocybe</taxon>
    </lineage>
</organism>
<evidence type="ECO:0000313" key="2">
    <source>
        <dbReference type="Proteomes" id="UP000305948"/>
    </source>
</evidence>
<dbReference type="Proteomes" id="UP000305948">
    <property type="component" value="Unassembled WGS sequence"/>
</dbReference>